<dbReference type="FunFam" id="2.60.40.10:FF:000375">
    <property type="entry name" value="Sodium channel beta 1 subunit"/>
    <property type="match status" value="1"/>
</dbReference>
<keyword evidence="20" id="KW-0393">Immunoglobulin domain</keyword>
<evidence type="ECO:0000256" key="20">
    <source>
        <dbReference type="ARBA" id="ARBA00023319"/>
    </source>
</evidence>
<comment type="subunit">
    <text evidence="25">A voltage-gated sodium (Nav) channel consists of an ion-conducting pore-forming alpha subunit functional on its own that is regulated by one or more beta subunits. Forms homodimers and homotrimers. SCN3B is non-covalently associated with alpha subunits and induces the formation of alpha subunit oligomers, including trimers. Interacts with SCN5A/Nav1.5; regulatory subunit of SCN5A/Nav1.5. Interacts with SCN7A/Nav2.1; probable regulatory subunit of SCN7A/Nav2.1. Interacts with SCN10A; regulatory subunit of SCN10A/Nav1.8. Interacts with NFASC; probably involved in targeting the sodium channels to the nodes of Ranvier.</text>
</comment>
<dbReference type="InterPro" id="IPR027098">
    <property type="entry name" value="Na_channel_b1/b3"/>
</dbReference>
<dbReference type="InterPro" id="IPR007110">
    <property type="entry name" value="Ig-like_dom"/>
</dbReference>
<dbReference type="SUPFAM" id="SSF48726">
    <property type="entry name" value="Immunoglobulin"/>
    <property type="match status" value="1"/>
</dbReference>
<feature type="chain" id="PRO_5021415264" description="Sodium channel regulatory subunit beta-1" evidence="26">
    <location>
        <begin position="22"/>
        <end position="233"/>
    </location>
</feature>
<gene>
    <name evidence="28" type="primary">SCN1B_1</name>
    <name evidence="28" type="ORF">EYF80_036572</name>
</gene>
<evidence type="ECO:0000256" key="15">
    <source>
        <dbReference type="ARBA" id="ARBA00023157"/>
    </source>
</evidence>
<evidence type="ECO:0000256" key="18">
    <source>
        <dbReference type="ARBA" id="ARBA00023273"/>
    </source>
</evidence>
<evidence type="ECO:0000256" key="19">
    <source>
        <dbReference type="ARBA" id="ARBA00023303"/>
    </source>
</evidence>
<evidence type="ECO:0000256" key="23">
    <source>
        <dbReference type="ARBA" id="ARBA00045714"/>
    </source>
</evidence>
<dbReference type="GO" id="GO:0086002">
    <property type="term" value="P:cardiac muscle cell action potential involved in contraction"/>
    <property type="evidence" value="ECO:0007669"/>
    <property type="project" value="TreeGrafter"/>
</dbReference>
<evidence type="ECO:0000256" key="5">
    <source>
        <dbReference type="ARBA" id="ARBA00022448"/>
    </source>
</evidence>
<organism evidence="28 29">
    <name type="scientific">Liparis tanakae</name>
    <name type="common">Tanaka's snailfish</name>
    <dbReference type="NCBI Taxonomy" id="230148"/>
    <lineage>
        <taxon>Eukaryota</taxon>
        <taxon>Metazoa</taxon>
        <taxon>Chordata</taxon>
        <taxon>Craniata</taxon>
        <taxon>Vertebrata</taxon>
        <taxon>Euteleostomi</taxon>
        <taxon>Actinopterygii</taxon>
        <taxon>Neopterygii</taxon>
        <taxon>Teleostei</taxon>
        <taxon>Neoteleostei</taxon>
        <taxon>Acanthomorphata</taxon>
        <taxon>Eupercaria</taxon>
        <taxon>Perciformes</taxon>
        <taxon>Cottioidei</taxon>
        <taxon>Cottales</taxon>
        <taxon>Liparidae</taxon>
        <taxon>Liparis</taxon>
    </lineage>
</organism>
<keyword evidence="19 28" id="KW-0407">Ion channel</keyword>
<dbReference type="Gene3D" id="2.60.40.10">
    <property type="entry name" value="Immunoglobulins"/>
    <property type="match status" value="1"/>
</dbReference>
<comment type="caution">
    <text evidence="28">The sequence shown here is derived from an EMBL/GenBank/DDBJ whole genome shotgun (WGS) entry which is preliminary data.</text>
</comment>
<dbReference type="OrthoDB" id="8868224at2759"/>
<evidence type="ECO:0000256" key="16">
    <source>
        <dbReference type="ARBA" id="ARBA00023180"/>
    </source>
</evidence>
<evidence type="ECO:0000256" key="22">
    <source>
        <dbReference type="ARBA" id="ARBA00044530"/>
    </source>
</evidence>
<keyword evidence="14" id="KW-0472">Membrane</keyword>
<dbReference type="GO" id="GO:0001518">
    <property type="term" value="C:voltage-gated sodium channel complex"/>
    <property type="evidence" value="ECO:0007669"/>
    <property type="project" value="InterPro"/>
</dbReference>
<dbReference type="Proteomes" id="UP000314294">
    <property type="component" value="Unassembled WGS sequence"/>
</dbReference>
<evidence type="ECO:0000256" key="13">
    <source>
        <dbReference type="ARBA" id="ARBA00023065"/>
    </source>
</evidence>
<dbReference type="GO" id="GO:0043204">
    <property type="term" value="C:perikaryon"/>
    <property type="evidence" value="ECO:0007669"/>
    <property type="project" value="UniProtKB-SubCell"/>
</dbReference>
<evidence type="ECO:0000256" key="17">
    <source>
        <dbReference type="ARBA" id="ARBA00023201"/>
    </source>
</evidence>
<accession>A0A4Z2GJ40</accession>
<evidence type="ECO:0000256" key="9">
    <source>
        <dbReference type="ARBA" id="ARBA00022729"/>
    </source>
</evidence>
<keyword evidence="7" id="KW-1003">Cell membrane</keyword>
<evidence type="ECO:0000256" key="12">
    <source>
        <dbReference type="ARBA" id="ARBA00023053"/>
    </source>
</evidence>
<protein>
    <recommendedName>
        <fullName evidence="24">Sodium channel regulatory subunit beta-1</fullName>
    </recommendedName>
    <alternativeName>
        <fullName evidence="22">Sodium channel regulatory subunit beta-3</fullName>
    </alternativeName>
</protein>
<comment type="similarity">
    <text evidence="21">Belongs to the sodium channel auxiliary subunit SCN1B (TC 8.A.17) family.</text>
</comment>
<dbReference type="PANTHER" id="PTHR10546:SF2">
    <property type="entry name" value="SODIUM CHANNEL SUBUNIT BETA-1"/>
    <property type="match status" value="1"/>
</dbReference>
<evidence type="ECO:0000256" key="4">
    <source>
        <dbReference type="ARBA" id="ARBA00010404"/>
    </source>
</evidence>
<keyword evidence="29" id="KW-1185">Reference proteome</keyword>
<keyword evidence="8" id="KW-0812">Transmembrane</keyword>
<dbReference type="PROSITE" id="PS50835">
    <property type="entry name" value="IG_LIKE"/>
    <property type="match status" value="1"/>
</dbReference>
<evidence type="ECO:0000256" key="26">
    <source>
        <dbReference type="SAM" id="SignalP"/>
    </source>
</evidence>
<dbReference type="GO" id="GO:0019871">
    <property type="term" value="F:sodium channel inhibitor activity"/>
    <property type="evidence" value="ECO:0007669"/>
    <property type="project" value="TreeGrafter"/>
</dbReference>
<evidence type="ECO:0000259" key="27">
    <source>
        <dbReference type="PROSITE" id="PS50835"/>
    </source>
</evidence>
<evidence type="ECO:0000256" key="21">
    <source>
        <dbReference type="ARBA" id="ARBA00024210"/>
    </source>
</evidence>
<keyword evidence="5" id="KW-0813">Transport</keyword>
<comment type="function">
    <text evidence="23">Regulatory subunit of multiple voltage-gated sodium (Nav) channels directly mediating the depolarization of excitable membranes. Navs, also called VGSCs (voltage-gated sodium channels) or VDSCs (voltage-dependent sodium channels), operate by switching between closed and open conformations depending on the voltage difference across the membrane. In the open conformation they allow Na(+) ions to selectively pass through the pore, along their electrochemical gradient. The influx of Na+ ions provokes membrane depolarization, initiating the propagation of electrical signals throughout cells and tissues. The accessory beta subunits participate in localization and functional modulation of the Nav channels. Modulates the activity of SCN1A/Nav1.1, SCN2A/Nav1.2, SCN3A/Nav1.3, SCN4A/Nav1.4, SCN5A/Nav1.5, SCN8A/Nav1.6, SCN9A/Nav1.7 and SCN10A/Nav1.8.</text>
</comment>
<evidence type="ECO:0000256" key="6">
    <source>
        <dbReference type="ARBA" id="ARBA00022461"/>
    </source>
</evidence>
<dbReference type="EMBL" id="SRLO01000522">
    <property type="protein sequence ID" value="TNN53211.1"/>
    <property type="molecule type" value="Genomic_DNA"/>
</dbReference>
<evidence type="ECO:0000256" key="7">
    <source>
        <dbReference type="ARBA" id="ARBA00022475"/>
    </source>
</evidence>
<evidence type="ECO:0000256" key="25">
    <source>
        <dbReference type="ARBA" id="ARBA00049669"/>
    </source>
</evidence>
<evidence type="ECO:0000256" key="1">
    <source>
        <dbReference type="ARBA" id="ARBA00004251"/>
    </source>
</evidence>
<proteinExistence type="inferred from homology"/>
<evidence type="ECO:0000313" key="28">
    <source>
        <dbReference type="EMBL" id="TNN53211.1"/>
    </source>
</evidence>
<keyword evidence="9 26" id="KW-0732">Signal</keyword>
<evidence type="ECO:0000256" key="14">
    <source>
        <dbReference type="ARBA" id="ARBA00023136"/>
    </source>
</evidence>
<comment type="subcellular location">
    <subcellularLocation>
        <location evidence="1">Cell membrane</location>
        <topology evidence="1">Single-pass type I membrane protein</topology>
    </subcellularLocation>
    <subcellularLocation>
        <location evidence="3">Cell projection</location>
        <location evidence="3">Axon</location>
    </subcellularLocation>
    <subcellularLocation>
        <location evidence="2">Perikaryon</location>
    </subcellularLocation>
</comment>
<dbReference type="InterPro" id="IPR036179">
    <property type="entry name" value="Ig-like_dom_sf"/>
</dbReference>
<dbReference type="InterPro" id="IPR013106">
    <property type="entry name" value="Ig_V-set"/>
</dbReference>
<evidence type="ECO:0000256" key="11">
    <source>
        <dbReference type="ARBA" id="ARBA00022989"/>
    </source>
</evidence>
<evidence type="ECO:0000256" key="24">
    <source>
        <dbReference type="ARBA" id="ARBA00047180"/>
    </source>
</evidence>
<dbReference type="Pfam" id="PF07686">
    <property type="entry name" value="V-set"/>
    <property type="match status" value="1"/>
</dbReference>
<keyword evidence="15" id="KW-1015">Disulfide bond</keyword>
<keyword evidence="18" id="KW-0966">Cell projection</keyword>
<dbReference type="PANTHER" id="PTHR10546">
    <property type="entry name" value="SODIUM CHANNEL SUBUNIT BETA-1 AND 3"/>
    <property type="match status" value="1"/>
</dbReference>
<name>A0A4Z2GJ40_9TELE</name>
<dbReference type="GO" id="GO:0044325">
    <property type="term" value="F:transmembrane transporter binding"/>
    <property type="evidence" value="ECO:0007669"/>
    <property type="project" value="TreeGrafter"/>
</dbReference>
<evidence type="ECO:0000256" key="10">
    <source>
        <dbReference type="ARBA" id="ARBA00022882"/>
    </source>
</evidence>
<feature type="signal peptide" evidence="26">
    <location>
        <begin position="1"/>
        <end position="21"/>
    </location>
</feature>
<keyword evidence="17" id="KW-0739">Sodium transport</keyword>
<keyword evidence="12" id="KW-0915">Sodium</keyword>
<dbReference type="GO" id="GO:0005272">
    <property type="term" value="F:sodium channel activity"/>
    <property type="evidence" value="ECO:0007669"/>
    <property type="project" value="UniProtKB-KW"/>
</dbReference>
<dbReference type="GO" id="GO:0030424">
    <property type="term" value="C:axon"/>
    <property type="evidence" value="ECO:0007669"/>
    <property type="project" value="UniProtKB-SubCell"/>
</dbReference>
<keyword evidence="11" id="KW-1133">Transmembrane helix</keyword>
<evidence type="ECO:0000313" key="29">
    <source>
        <dbReference type="Proteomes" id="UP000314294"/>
    </source>
</evidence>
<dbReference type="GO" id="GO:0086091">
    <property type="term" value="P:regulation of heart rate by cardiac conduction"/>
    <property type="evidence" value="ECO:0007669"/>
    <property type="project" value="TreeGrafter"/>
</dbReference>
<reference evidence="28 29" key="1">
    <citation type="submission" date="2019-03" db="EMBL/GenBank/DDBJ databases">
        <title>First draft genome of Liparis tanakae, snailfish: a comprehensive survey of snailfish specific genes.</title>
        <authorList>
            <person name="Kim W."/>
            <person name="Song I."/>
            <person name="Jeong J.-H."/>
            <person name="Kim D."/>
            <person name="Kim S."/>
            <person name="Ryu S."/>
            <person name="Song J.Y."/>
            <person name="Lee S.K."/>
        </authorList>
    </citation>
    <scope>NUCLEOTIDE SEQUENCE [LARGE SCALE GENOMIC DNA]</scope>
    <source>
        <tissue evidence="28">Muscle</tissue>
    </source>
</reference>
<feature type="domain" description="Ig-like" evidence="27">
    <location>
        <begin position="26"/>
        <end position="140"/>
    </location>
</feature>
<keyword evidence="13" id="KW-0406">Ion transport</keyword>
<dbReference type="InterPro" id="IPR013783">
    <property type="entry name" value="Ig-like_fold"/>
</dbReference>
<keyword evidence="6" id="KW-0894">Sodium channel</keyword>
<sequence>MAASKLLLLALLCSMLASCRGACAEPDSDTEAVVGKGFKLGCLSCKRRSEVEGTATVEWLFRGKGEADFVRIYTYDEKGPVIEHEDFMDRVDWNGSKRSPDIQDASIYLLNVTYNDSGTYRCFFHRILFYAHYEYSTDVSKVVQLTVVAKATRVTASIVSEVMMYVTVIGLQLWLLIEMIYCYKKISAHGEEALREAANAEYLAIASESKDNCAAVQASPRGLNTSFHPLTCM</sequence>
<dbReference type="PROSITE" id="PS51257">
    <property type="entry name" value="PROKAR_LIPOPROTEIN"/>
    <property type="match status" value="1"/>
</dbReference>
<comment type="similarity">
    <text evidence="4">Belongs to the sodium channel auxiliary subunit SCN3B (TC 8.A.17) family.</text>
</comment>
<evidence type="ECO:0000256" key="2">
    <source>
        <dbReference type="ARBA" id="ARBA00004484"/>
    </source>
</evidence>
<dbReference type="AlphaFoldDB" id="A0A4Z2GJ40"/>
<evidence type="ECO:0000256" key="3">
    <source>
        <dbReference type="ARBA" id="ARBA00004489"/>
    </source>
</evidence>
<evidence type="ECO:0000256" key="8">
    <source>
        <dbReference type="ARBA" id="ARBA00022692"/>
    </source>
</evidence>
<keyword evidence="16" id="KW-0325">Glycoprotein</keyword>
<keyword evidence="10" id="KW-0851">Voltage-gated channel</keyword>